<name>A0AC58TNU5_TOBAC</name>
<keyword evidence="1" id="KW-1185">Reference proteome</keyword>
<dbReference type="RefSeq" id="XP_075098878.1">
    <property type="nucleotide sequence ID" value="XM_075242777.1"/>
</dbReference>
<evidence type="ECO:0000313" key="1">
    <source>
        <dbReference type="Proteomes" id="UP000790787"/>
    </source>
</evidence>
<reference evidence="1" key="1">
    <citation type="journal article" date="2014" name="Nat. Commun.">
        <title>The tobacco genome sequence and its comparison with those of tomato and potato.</title>
        <authorList>
            <person name="Sierro N."/>
            <person name="Battey J.N."/>
            <person name="Ouadi S."/>
            <person name="Bakaher N."/>
            <person name="Bovet L."/>
            <person name="Willig A."/>
            <person name="Goepfert S."/>
            <person name="Peitsch M.C."/>
            <person name="Ivanov N.V."/>
        </authorList>
    </citation>
    <scope>NUCLEOTIDE SEQUENCE [LARGE SCALE GENOMIC DNA]</scope>
</reference>
<evidence type="ECO:0000313" key="2">
    <source>
        <dbReference type="RefSeq" id="XP_075098878.1"/>
    </source>
</evidence>
<protein>
    <submittedName>
        <fullName evidence="2">Uncharacterized protein LOC142175781</fullName>
    </submittedName>
</protein>
<sequence>MDYDLYEMLNMLIDYENQLASEKKKGTVMLVGNSSKKKGKGKNKPKKKPTAPKGGVTKLKGIIGKADQSDAECFHCKKIGHSKRNCQEYLVTLNDKKQGVSNK</sequence>
<organism evidence="1 2">
    <name type="scientific">Nicotiana tabacum</name>
    <name type="common">Common tobacco</name>
    <dbReference type="NCBI Taxonomy" id="4097"/>
    <lineage>
        <taxon>Eukaryota</taxon>
        <taxon>Viridiplantae</taxon>
        <taxon>Streptophyta</taxon>
        <taxon>Embryophyta</taxon>
        <taxon>Tracheophyta</taxon>
        <taxon>Spermatophyta</taxon>
        <taxon>Magnoliopsida</taxon>
        <taxon>eudicotyledons</taxon>
        <taxon>Gunneridae</taxon>
        <taxon>Pentapetalae</taxon>
        <taxon>asterids</taxon>
        <taxon>lamiids</taxon>
        <taxon>Solanales</taxon>
        <taxon>Solanaceae</taxon>
        <taxon>Nicotianoideae</taxon>
        <taxon>Nicotianeae</taxon>
        <taxon>Nicotiana</taxon>
    </lineage>
</organism>
<proteinExistence type="predicted"/>
<accession>A0AC58TNU5</accession>
<reference evidence="2" key="2">
    <citation type="submission" date="2025-08" db="UniProtKB">
        <authorList>
            <consortium name="RefSeq"/>
        </authorList>
    </citation>
    <scope>IDENTIFICATION</scope>
    <source>
        <tissue evidence="2">Leaf</tissue>
    </source>
</reference>
<gene>
    <name evidence="2" type="primary">LOC142175781</name>
</gene>
<dbReference type="Proteomes" id="UP000790787">
    <property type="component" value="Chromosome 22"/>
</dbReference>